<keyword evidence="17" id="KW-1185">Reference proteome</keyword>
<evidence type="ECO:0000256" key="2">
    <source>
        <dbReference type="ARBA" id="ARBA00005765"/>
    </source>
</evidence>
<feature type="binding site" evidence="12">
    <location>
        <position position="181"/>
    </location>
    <ligand>
        <name>Mg(2+)</name>
        <dbReference type="ChEBI" id="CHEBI:18420"/>
        <label>1</label>
    </ligand>
</feature>
<dbReference type="Proteomes" id="UP001501594">
    <property type="component" value="Unassembled WGS sequence"/>
</dbReference>
<feature type="binding site" evidence="12">
    <location>
        <position position="220"/>
    </location>
    <ligand>
        <name>Mg(2+)</name>
        <dbReference type="ChEBI" id="CHEBI:18420"/>
        <label>2</label>
    </ligand>
</feature>
<comment type="subunit">
    <text evidence="3 12 14">Homotetramer.</text>
</comment>
<feature type="active site" evidence="12">
    <location>
        <position position="54"/>
    </location>
</feature>
<evidence type="ECO:0000256" key="1">
    <source>
        <dbReference type="ARBA" id="ARBA00004496"/>
    </source>
</evidence>
<dbReference type="PANTHER" id="PTHR48408">
    <property type="match status" value="1"/>
</dbReference>
<dbReference type="PANTHER" id="PTHR48408:SF1">
    <property type="entry name" value="XYLOSE ISOMERASE"/>
    <property type="match status" value="1"/>
</dbReference>
<dbReference type="PRINTS" id="PR00688">
    <property type="entry name" value="XYLOSISMRASE"/>
</dbReference>
<dbReference type="SUPFAM" id="SSF51658">
    <property type="entry name" value="Xylose isomerase-like"/>
    <property type="match status" value="1"/>
</dbReference>
<dbReference type="RefSeq" id="WP_344797407.1">
    <property type="nucleotide sequence ID" value="NZ_BAABAU010000004.1"/>
</dbReference>
<evidence type="ECO:0000256" key="10">
    <source>
        <dbReference type="ARBA" id="ARBA00023277"/>
    </source>
</evidence>
<dbReference type="GO" id="GO:0016853">
    <property type="term" value="F:isomerase activity"/>
    <property type="evidence" value="ECO:0007669"/>
    <property type="project" value="UniProtKB-KW"/>
</dbReference>
<evidence type="ECO:0000259" key="15">
    <source>
        <dbReference type="Pfam" id="PF01261"/>
    </source>
</evidence>
<dbReference type="PROSITE" id="PS51415">
    <property type="entry name" value="XYLOSE_ISOMERASE"/>
    <property type="match status" value="1"/>
</dbReference>
<dbReference type="EC" id="5.3.1.5" evidence="4 12"/>
<comment type="caution">
    <text evidence="12">Lacks conserved residue(s) required for the propagation of feature annotation.</text>
</comment>
<evidence type="ECO:0000256" key="8">
    <source>
        <dbReference type="ARBA" id="ARBA00022723"/>
    </source>
</evidence>
<evidence type="ECO:0000256" key="4">
    <source>
        <dbReference type="ARBA" id="ARBA00011958"/>
    </source>
</evidence>
<gene>
    <name evidence="12 16" type="primary">xylA</name>
    <name evidence="16" type="ORF">GCM10022256_28780</name>
</gene>
<comment type="cofactor">
    <cofactor evidence="12">
        <name>Mg(2+)</name>
        <dbReference type="ChEBI" id="CHEBI:18420"/>
    </cofactor>
    <text evidence="12">Binds 2 magnesium ions per subunit.</text>
</comment>
<feature type="binding site" evidence="12">
    <location>
        <position position="245"/>
    </location>
    <ligand>
        <name>Mg(2+)</name>
        <dbReference type="ChEBI" id="CHEBI:18420"/>
        <label>1</label>
    </ligand>
</feature>
<dbReference type="InterPro" id="IPR036237">
    <property type="entry name" value="Xyl_isomerase-like_sf"/>
</dbReference>
<dbReference type="InterPro" id="IPR001998">
    <property type="entry name" value="Xylose_isomerase"/>
</dbReference>
<feature type="domain" description="Xylose isomerase-like TIM barrel" evidence="15">
    <location>
        <begin position="42"/>
        <end position="271"/>
    </location>
</feature>
<feature type="active site" evidence="12">
    <location>
        <position position="57"/>
    </location>
</feature>
<name>A0ABP8E5D3_9MICO</name>
<organism evidence="16 17">
    <name type="scientific">Frondihabitans peucedani</name>
    <dbReference type="NCBI Taxonomy" id="598626"/>
    <lineage>
        <taxon>Bacteria</taxon>
        <taxon>Bacillati</taxon>
        <taxon>Actinomycetota</taxon>
        <taxon>Actinomycetes</taxon>
        <taxon>Micrococcales</taxon>
        <taxon>Microbacteriaceae</taxon>
        <taxon>Frondihabitans</taxon>
    </lineage>
</organism>
<keyword evidence="6 12" id="KW-0963">Cytoplasm</keyword>
<evidence type="ECO:0000256" key="14">
    <source>
        <dbReference type="RuleBase" id="RU000610"/>
    </source>
</evidence>
<comment type="caution">
    <text evidence="16">The sequence shown here is derived from an EMBL/GenBank/DDBJ whole genome shotgun (WGS) entry which is preliminary data.</text>
</comment>
<keyword evidence="10 12" id="KW-0119">Carbohydrate metabolism</keyword>
<comment type="similarity">
    <text evidence="2 12 13">Belongs to the xylose isomerase family.</text>
</comment>
<reference evidence="17" key="1">
    <citation type="journal article" date="2019" name="Int. J. Syst. Evol. Microbiol.">
        <title>The Global Catalogue of Microorganisms (GCM) 10K type strain sequencing project: providing services to taxonomists for standard genome sequencing and annotation.</title>
        <authorList>
            <consortium name="The Broad Institute Genomics Platform"/>
            <consortium name="The Broad Institute Genome Sequencing Center for Infectious Disease"/>
            <person name="Wu L."/>
            <person name="Ma J."/>
        </authorList>
    </citation>
    <scope>NUCLEOTIDE SEQUENCE [LARGE SCALE GENOMIC DNA]</scope>
    <source>
        <strain evidence="17">JCM 17442</strain>
    </source>
</reference>
<dbReference type="HAMAP" id="MF_00455">
    <property type="entry name" value="Xylose_isom_A"/>
    <property type="match status" value="1"/>
</dbReference>
<dbReference type="Gene3D" id="3.20.20.150">
    <property type="entry name" value="Divalent-metal-dependent TIM barrel enzymes"/>
    <property type="match status" value="1"/>
</dbReference>
<evidence type="ECO:0000313" key="16">
    <source>
        <dbReference type="EMBL" id="GAA4267266.1"/>
    </source>
</evidence>
<protein>
    <recommendedName>
        <fullName evidence="5 12">Xylose isomerase</fullName>
        <ecNumber evidence="4 12">5.3.1.5</ecNumber>
    </recommendedName>
</protein>
<comment type="subcellular location">
    <subcellularLocation>
        <location evidence="1 12 14">Cytoplasm</location>
    </subcellularLocation>
</comment>
<keyword evidence="7 12" id="KW-0859">Xylose metabolism</keyword>
<evidence type="ECO:0000256" key="6">
    <source>
        <dbReference type="ARBA" id="ARBA00022490"/>
    </source>
</evidence>
<proteinExistence type="inferred from homology"/>
<evidence type="ECO:0000256" key="12">
    <source>
        <dbReference type="HAMAP-Rule" id="MF_00455"/>
    </source>
</evidence>
<evidence type="ECO:0000256" key="3">
    <source>
        <dbReference type="ARBA" id="ARBA00011881"/>
    </source>
</evidence>
<dbReference type="EMBL" id="BAABAU010000004">
    <property type="protein sequence ID" value="GAA4267266.1"/>
    <property type="molecule type" value="Genomic_DNA"/>
</dbReference>
<dbReference type="NCBIfam" id="TIGR02631">
    <property type="entry name" value="xylA_Arthro"/>
    <property type="match status" value="1"/>
</dbReference>
<evidence type="ECO:0000256" key="9">
    <source>
        <dbReference type="ARBA" id="ARBA00023235"/>
    </source>
</evidence>
<keyword evidence="12" id="KW-0460">Magnesium</keyword>
<feature type="binding site" evidence="12">
    <location>
        <position position="217"/>
    </location>
    <ligand>
        <name>Mg(2+)</name>
        <dbReference type="ChEBI" id="CHEBI:18420"/>
        <label>1</label>
    </ligand>
</feature>
<evidence type="ECO:0000256" key="5">
    <source>
        <dbReference type="ARBA" id="ARBA00018232"/>
    </source>
</evidence>
<sequence>MATTPTPADKFSFGLWTIGYNGSDPFGGPTRPPLDVVEGVTKLAELGAWGLTFHDDDLFAFGSTDAERQTQIDRLKGAMADTGIVVPMVTTNLFSAPVFKDGGFTSNDRDVRRFALRKVLRNLDLAAELGAKTFVMWGGREGAEYDSAKDIQQALHRYREAVNLLGDYVTDKGYDIRFAIEPKPNEPRGDILLPTLGHALAFINSLERPELVGVNPEVGHEQMAGLNFAAGIAQALYHGKLYHIDLNGQRGIKYDQDLVFGHGDLQNAFALVDLLENGSPTGGPTYDGPRHFDYKPSRTDGVDGVWSSAAANMRMYLLLKERAAAFRADPEVQEALKASKVAELSVPTLNEGESYDDLLADRSAFEDFDPEPYFGGKSFGFVRLQQLAVEHLMGARS</sequence>
<feature type="binding site" evidence="12">
    <location>
        <position position="217"/>
    </location>
    <ligand>
        <name>Mg(2+)</name>
        <dbReference type="ChEBI" id="CHEBI:18420"/>
        <label>2</label>
    </ligand>
</feature>
<keyword evidence="8 12" id="KW-0479">Metal-binding</keyword>
<comment type="catalytic activity">
    <reaction evidence="11 12 13">
        <text>alpha-D-xylose = alpha-D-xylulofuranose</text>
        <dbReference type="Rhea" id="RHEA:22816"/>
        <dbReference type="ChEBI" id="CHEBI:28518"/>
        <dbReference type="ChEBI" id="CHEBI:188998"/>
        <dbReference type="EC" id="5.3.1.5"/>
    </reaction>
</comment>
<evidence type="ECO:0000313" key="17">
    <source>
        <dbReference type="Proteomes" id="UP001501594"/>
    </source>
</evidence>
<accession>A0ABP8E5D3</accession>
<keyword evidence="9 12" id="KW-0413">Isomerase</keyword>
<dbReference type="InterPro" id="IPR013453">
    <property type="entry name" value="XylA_actinobac"/>
</dbReference>
<evidence type="ECO:0000256" key="7">
    <source>
        <dbReference type="ARBA" id="ARBA00022629"/>
    </source>
</evidence>
<evidence type="ECO:0000256" key="13">
    <source>
        <dbReference type="RuleBase" id="RU000609"/>
    </source>
</evidence>
<dbReference type="Pfam" id="PF01261">
    <property type="entry name" value="AP_endonuc_2"/>
    <property type="match status" value="1"/>
</dbReference>
<evidence type="ECO:0000256" key="11">
    <source>
        <dbReference type="ARBA" id="ARBA00033659"/>
    </source>
</evidence>
<feature type="binding site" evidence="12">
    <location>
        <position position="293"/>
    </location>
    <ligand>
        <name>Mg(2+)</name>
        <dbReference type="ChEBI" id="CHEBI:18420"/>
        <label>1</label>
    </ligand>
</feature>
<dbReference type="InterPro" id="IPR013022">
    <property type="entry name" value="Xyl_isomerase-like_TIM-brl"/>
</dbReference>